<proteinExistence type="predicted"/>
<reference evidence="2 3" key="1">
    <citation type="submission" date="2024-01" db="EMBL/GenBank/DDBJ databases">
        <title>A draft genome for a cacao thread blight-causing isolate of Paramarasmius palmivorus.</title>
        <authorList>
            <person name="Baruah I.K."/>
            <person name="Bukari Y."/>
            <person name="Amoako-Attah I."/>
            <person name="Meinhardt L.W."/>
            <person name="Bailey B.A."/>
            <person name="Cohen S.P."/>
        </authorList>
    </citation>
    <scope>NUCLEOTIDE SEQUENCE [LARGE SCALE GENOMIC DNA]</scope>
    <source>
        <strain evidence="2 3">GH-12</strain>
    </source>
</reference>
<feature type="transmembrane region" description="Helical" evidence="1">
    <location>
        <begin position="49"/>
        <end position="73"/>
    </location>
</feature>
<evidence type="ECO:0000313" key="2">
    <source>
        <dbReference type="EMBL" id="KAK7054483.1"/>
    </source>
</evidence>
<comment type="caution">
    <text evidence="2">The sequence shown here is derived from an EMBL/GenBank/DDBJ whole genome shotgun (WGS) entry which is preliminary data.</text>
</comment>
<accession>A0AAW0DS87</accession>
<dbReference type="Proteomes" id="UP001383192">
    <property type="component" value="Unassembled WGS sequence"/>
</dbReference>
<dbReference type="EMBL" id="JAYKXP010000009">
    <property type="protein sequence ID" value="KAK7054483.1"/>
    <property type="molecule type" value="Genomic_DNA"/>
</dbReference>
<keyword evidence="1" id="KW-0472">Membrane</keyword>
<feature type="transmembrane region" description="Helical" evidence="1">
    <location>
        <begin position="94"/>
        <end position="115"/>
    </location>
</feature>
<evidence type="ECO:0008006" key="4">
    <source>
        <dbReference type="Google" id="ProtNLM"/>
    </source>
</evidence>
<keyword evidence="1" id="KW-1133">Transmembrane helix</keyword>
<gene>
    <name evidence="2" type="ORF">VNI00_003681</name>
</gene>
<dbReference type="AlphaFoldDB" id="A0AAW0DS87"/>
<name>A0AAW0DS87_9AGAR</name>
<evidence type="ECO:0000256" key="1">
    <source>
        <dbReference type="SAM" id="Phobius"/>
    </source>
</evidence>
<sequence length="207" mass="22513">MFCGAAIQYGGNDGGLSLYPWFYIWDATSQAVKEGYKSSNGLLIGSIDIAAIAAGAIGLNNLLLSSLIAFRFIKTKCGVLAYLSPRTRTMYRTAIAATLESGLVYSAFVSMIFFVEVNQLWADLPDDDTLLLRHTVVNVGLRAWPSLAILLKFSAPRKQGIMSNIIIVRVALDVVLHSENSGTTLPLYGTTANSQMWISAQLQTRTV</sequence>
<keyword evidence="3" id="KW-1185">Reference proteome</keyword>
<organism evidence="2 3">
    <name type="scientific">Paramarasmius palmivorus</name>
    <dbReference type="NCBI Taxonomy" id="297713"/>
    <lineage>
        <taxon>Eukaryota</taxon>
        <taxon>Fungi</taxon>
        <taxon>Dikarya</taxon>
        <taxon>Basidiomycota</taxon>
        <taxon>Agaricomycotina</taxon>
        <taxon>Agaricomycetes</taxon>
        <taxon>Agaricomycetidae</taxon>
        <taxon>Agaricales</taxon>
        <taxon>Marasmiineae</taxon>
        <taxon>Marasmiaceae</taxon>
        <taxon>Paramarasmius</taxon>
    </lineage>
</organism>
<keyword evidence="1" id="KW-0812">Transmembrane</keyword>
<evidence type="ECO:0000313" key="3">
    <source>
        <dbReference type="Proteomes" id="UP001383192"/>
    </source>
</evidence>
<protein>
    <recommendedName>
        <fullName evidence="4">7TM GPCR serpentine receptor class x (Srx) domain-containing protein</fullName>
    </recommendedName>
</protein>